<feature type="compositionally biased region" description="Low complexity" evidence="1">
    <location>
        <begin position="88"/>
        <end position="102"/>
    </location>
</feature>
<feature type="region of interest" description="Disordered" evidence="1">
    <location>
        <begin position="67"/>
        <end position="102"/>
    </location>
</feature>
<evidence type="ECO:0000313" key="3">
    <source>
        <dbReference type="EMBL" id="KAJ4980990.1"/>
    </source>
</evidence>
<keyword evidence="4" id="KW-1185">Reference proteome</keyword>
<accession>A0A9Q0L2A3</accession>
<protein>
    <submittedName>
        <fullName evidence="3">Uncharacterized protein</fullName>
    </submittedName>
</protein>
<gene>
    <name evidence="3" type="ORF">NE237_031827</name>
</gene>
<evidence type="ECO:0000256" key="2">
    <source>
        <dbReference type="SAM" id="Phobius"/>
    </source>
</evidence>
<dbReference type="AlphaFoldDB" id="A0A9Q0L2A3"/>
<keyword evidence="2" id="KW-0812">Transmembrane</keyword>
<evidence type="ECO:0000313" key="4">
    <source>
        <dbReference type="Proteomes" id="UP001141806"/>
    </source>
</evidence>
<feature type="transmembrane region" description="Helical" evidence="2">
    <location>
        <begin position="12"/>
        <end position="30"/>
    </location>
</feature>
<evidence type="ECO:0000256" key="1">
    <source>
        <dbReference type="SAM" id="MobiDB-lite"/>
    </source>
</evidence>
<keyword evidence="2" id="KW-0472">Membrane</keyword>
<reference evidence="3" key="1">
    <citation type="journal article" date="2023" name="Plant J.">
        <title>The genome of the king protea, Protea cynaroides.</title>
        <authorList>
            <person name="Chang J."/>
            <person name="Duong T.A."/>
            <person name="Schoeman C."/>
            <person name="Ma X."/>
            <person name="Roodt D."/>
            <person name="Barker N."/>
            <person name="Li Z."/>
            <person name="Van de Peer Y."/>
            <person name="Mizrachi E."/>
        </authorList>
    </citation>
    <scope>NUCLEOTIDE SEQUENCE</scope>
    <source>
        <tissue evidence="3">Young leaves</tissue>
    </source>
</reference>
<name>A0A9Q0L2A3_9MAGN</name>
<dbReference type="PANTHER" id="PTHR36036:SF1">
    <property type="entry name" value="PROLINE-RICH FAMILY PROTEIN"/>
    <property type="match status" value="1"/>
</dbReference>
<dbReference type="InterPro" id="IPR040277">
    <property type="entry name" value="Os04g0629400-like"/>
</dbReference>
<comment type="caution">
    <text evidence="3">The sequence shown here is derived from an EMBL/GenBank/DDBJ whole genome shotgun (WGS) entry which is preliminary data.</text>
</comment>
<dbReference type="EMBL" id="JAMYWD010000001">
    <property type="protein sequence ID" value="KAJ4980990.1"/>
    <property type="molecule type" value="Genomic_DNA"/>
</dbReference>
<sequence length="102" mass="10700">MCYVGKATKIFIVIIAMLLGIGFILGFGLFRHGFQKNQKCSNNSCNSPSPVFSSPCNGGNCQPPLSPNPIPATATAVPPNYPPPSSEVVPQGPVQAQVQLSD</sequence>
<proteinExistence type="predicted"/>
<organism evidence="3 4">
    <name type="scientific">Protea cynaroides</name>
    <dbReference type="NCBI Taxonomy" id="273540"/>
    <lineage>
        <taxon>Eukaryota</taxon>
        <taxon>Viridiplantae</taxon>
        <taxon>Streptophyta</taxon>
        <taxon>Embryophyta</taxon>
        <taxon>Tracheophyta</taxon>
        <taxon>Spermatophyta</taxon>
        <taxon>Magnoliopsida</taxon>
        <taxon>Proteales</taxon>
        <taxon>Proteaceae</taxon>
        <taxon>Protea</taxon>
    </lineage>
</organism>
<keyword evidence="2" id="KW-1133">Transmembrane helix</keyword>
<dbReference type="PANTHER" id="PTHR36036">
    <property type="entry name" value="PROLINE-RICH FAMILY PROTEIN"/>
    <property type="match status" value="1"/>
</dbReference>
<dbReference type="Proteomes" id="UP001141806">
    <property type="component" value="Unassembled WGS sequence"/>
</dbReference>